<name>A0A2A6C8Q9_PRIPA</name>
<dbReference type="AlphaFoldDB" id="A0A2A6C8Q9"/>
<reference evidence="1" key="2">
    <citation type="submission" date="2022-06" db="UniProtKB">
        <authorList>
            <consortium name="EnsemblMetazoa"/>
        </authorList>
    </citation>
    <scope>IDENTIFICATION</scope>
    <source>
        <strain evidence="1">PS312</strain>
    </source>
</reference>
<dbReference type="EnsemblMetazoa" id="PPA43654.1">
    <property type="protein sequence ID" value="PPA43654.1"/>
    <property type="gene ID" value="WBGene00282023"/>
</dbReference>
<organism evidence="1 2">
    <name type="scientific">Pristionchus pacificus</name>
    <name type="common">Parasitic nematode worm</name>
    <dbReference type="NCBI Taxonomy" id="54126"/>
    <lineage>
        <taxon>Eukaryota</taxon>
        <taxon>Metazoa</taxon>
        <taxon>Ecdysozoa</taxon>
        <taxon>Nematoda</taxon>
        <taxon>Chromadorea</taxon>
        <taxon>Rhabditida</taxon>
        <taxon>Rhabditina</taxon>
        <taxon>Diplogasteromorpha</taxon>
        <taxon>Diplogasteroidea</taxon>
        <taxon>Neodiplogasteridae</taxon>
        <taxon>Pristionchus</taxon>
    </lineage>
</organism>
<evidence type="ECO:0000313" key="2">
    <source>
        <dbReference type="Proteomes" id="UP000005239"/>
    </source>
</evidence>
<gene>
    <name evidence="1" type="primary">WBGene00282023</name>
</gene>
<accession>A0A2A6C8Q9</accession>
<reference evidence="2" key="1">
    <citation type="journal article" date="2008" name="Nat. Genet.">
        <title>The Pristionchus pacificus genome provides a unique perspective on nematode lifestyle and parasitism.</title>
        <authorList>
            <person name="Dieterich C."/>
            <person name="Clifton S.W."/>
            <person name="Schuster L.N."/>
            <person name="Chinwalla A."/>
            <person name="Delehaunty K."/>
            <person name="Dinkelacker I."/>
            <person name="Fulton L."/>
            <person name="Fulton R."/>
            <person name="Godfrey J."/>
            <person name="Minx P."/>
            <person name="Mitreva M."/>
            <person name="Roeseler W."/>
            <person name="Tian H."/>
            <person name="Witte H."/>
            <person name="Yang S.P."/>
            <person name="Wilson R.K."/>
            <person name="Sommer R.J."/>
        </authorList>
    </citation>
    <scope>NUCLEOTIDE SEQUENCE [LARGE SCALE GENOMIC DNA]</scope>
    <source>
        <strain evidence="2">PS312</strain>
    </source>
</reference>
<proteinExistence type="predicted"/>
<protein>
    <submittedName>
        <fullName evidence="1">Uncharacterized protein</fullName>
    </submittedName>
</protein>
<dbReference type="Proteomes" id="UP000005239">
    <property type="component" value="Unassembled WGS sequence"/>
</dbReference>
<accession>A0A8R1V0H8</accession>
<evidence type="ECO:0000313" key="1">
    <source>
        <dbReference type="EnsemblMetazoa" id="PPA43654.1"/>
    </source>
</evidence>
<dbReference type="OrthoDB" id="70899at2759"/>
<keyword evidence="2" id="KW-1185">Reference proteome</keyword>
<sequence>MGPRACNSNSYTGVTGTHISDPHYLTLTNHYSKALISRVIAHAPINAPELFPPNWFALISRVIAHAPINAPELFPPNWFGGSVGSVLGQPTPQPTMFNAKREGGDDAGSDADE</sequence>